<dbReference type="RefSeq" id="WP_117530804.1">
    <property type="nucleotide sequence ID" value="NZ_JBKXAL010000025.1"/>
</dbReference>
<dbReference type="HAMAP" id="MF_00572">
    <property type="entry name" value="LeuA_type2"/>
    <property type="match status" value="1"/>
</dbReference>
<dbReference type="GO" id="GO:0003985">
    <property type="term" value="F:acetyl-CoA C-acetyltransferase activity"/>
    <property type="evidence" value="ECO:0007669"/>
    <property type="project" value="UniProtKB-UniRule"/>
</dbReference>
<feature type="binding site" evidence="10">
    <location>
        <position position="38"/>
    </location>
    <ligand>
        <name>Mg(2+)</name>
        <dbReference type="ChEBI" id="CHEBI:18420"/>
    </ligand>
</feature>
<gene>
    <name evidence="10 12" type="primary">leuA</name>
    <name evidence="12" type="ORF">DW687_00055</name>
</gene>
<dbReference type="GO" id="GO:0009098">
    <property type="term" value="P:L-leucine biosynthetic process"/>
    <property type="evidence" value="ECO:0007669"/>
    <property type="project" value="UniProtKB-UniRule"/>
</dbReference>
<comment type="catalytic activity">
    <reaction evidence="1 10">
        <text>3-methyl-2-oxobutanoate + acetyl-CoA + H2O = (2S)-2-isopropylmalate + CoA + H(+)</text>
        <dbReference type="Rhea" id="RHEA:21524"/>
        <dbReference type="ChEBI" id="CHEBI:1178"/>
        <dbReference type="ChEBI" id="CHEBI:11851"/>
        <dbReference type="ChEBI" id="CHEBI:15377"/>
        <dbReference type="ChEBI" id="CHEBI:15378"/>
        <dbReference type="ChEBI" id="CHEBI:57287"/>
        <dbReference type="ChEBI" id="CHEBI:57288"/>
        <dbReference type="EC" id="2.3.3.13"/>
    </reaction>
</comment>
<dbReference type="SUPFAM" id="SSF51569">
    <property type="entry name" value="Aldolase"/>
    <property type="match status" value="1"/>
</dbReference>
<evidence type="ECO:0000259" key="11">
    <source>
        <dbReference type="PROSITE" id="PS50991"/>
    </source>
</evidence>
<keyword evidence="10" id="KW-0460">Magnesium</keyword>
<name>A0A3E3E2G4_9FIRM</name>
<reference evidence="12 13" key="1">
    <citation type="submission" date="2018-08" db="EMBL/GenBank/DDBJ databases">
        <title>A genome reference for cultivated species of the human gut microbiota.</title>
        <authorList>
            <person name="Zou Y."/>
            <person name="Xue W."/>
            <person name="Luo G."/>
        </authorList>
    </citation>
    <scope>NUCLEOTIDE SEQUENCE [LARGE SCALE GENOMIC DNA]</scope>
    <source>
        <strain evidence="12 13">AM25-6</strain>
    </source>
</reference>
<dbReference type="GO" id="GO:0003852">
    <property type="term" value="F:2-isopropylmalate synthase activity"/>
    <property type="evidence" value="ECO:0007669"/>
    <property type="project" value="UniProtKB-UniRule"/>
</dbReference>
<evidence type="ECO:0000256" key="3">
    <source>
        <dbReference type="ARBA" id="ARBA00009767"/>
    </source>
</evidence>
<dbReference type="UniPathway" id="UPA00048">
    <property type="reaction ID" value="UER00070"/>
</dbReference>
<evidence type="ECO:0000256" key="1">
    <source>
        <dbReference type="ARBA" id="ARBA00000064"/>
    </source>
</evidence>
<dbReference type="SUPFAM" id="SSF89000">
    <property type="entry name" value="post-HMGL domain-like"/>
    <property type="match status" value="1"/>
</dbReference>
<feature type="domain" description="Pyruvate carboxyltransferase" evidence="11">
    <location>
        <begin position="29"/>
        <end position="303"/>
    </location>
</feature>
<keyword evidence="12" id="KW-0012">Acyltransferase</keyword>
<evidence type="ECO:0000313" key="12">
    <source>
        <dbReference type="EMBL" id="RGD75750.1"/>
    </source>
</evidence>
<feature type="binding site" evidence="10">
    <location>
        <position position="244"/>
    </location>
    <ligand>
        <name>Mg(2+)</name>
        <dbReference type="ChEBI" id="CHEBI:18420"/>
    </ligand>
</feature>
<dbReference type="EC" id="2.3.3.13" evidence="4 10"/>
<keyword evidence="8 10" id="KW-0479">Metal-binding</keyword>
<dbReference type="InterPro" id="IPR013709">
    <property type="entry name" value="2-isopropylmalate_synth_dimer"/>
</dbReference>
<evidence type="ECO:0000256" key="6">
    <source>
        <dbReference type="ARBA" id="ARBA00022605"/>
    </source>
</evidence>
<comment type="subcellular location">
    <subcellularLocation>
        <location evidence="10">Cytoplasm</location>
    </subcellularLocation>
</comment>
<keyword evidence="10" id="KW-0963">Cytoplasm</keyword>
<evidence type="ECO:0000256" key="2">
    <source>
        <dbReference type="ARBA" id="ARBA00004689"/>
    </source>
</evidence>
<comment type="caution">
    <text evidence="12">The sequence shown here is derived from an EMBL/GenBank/DDBJ whole genome shotgun (WGS) entry which is preliminary data.</text>
</comment>
<feature type="binding site" evidence="10">
    <location>
        <position position="242"/>
    </location>
    <ligand>
        <name>Mg(2+)</name>
        <dbReference type="ChEBI" id="CHEBI:18420"/>
    </ligand>
</feature>
<comment type="function">
    <text evidence="10">Catalyzes the condensation of the acetyl group of acetyl-CoA with 3-methyl-2-oxobutanoate (2-ketoisovalerate) to form 3-carboxy-3-hydroxy-4-methylpentanoate (2-isopropylmalate).</text>
</comment>
<protein>
    <recommendedName>
        <fullName evidence="4 10">2-isopropylmalate synthase</fullName>
        <ecNumber evidence="4 10">2.3.3.13</ecNumber>
    </recommendedName>
    <alternativeName>
        <fullName evidence="10">Alpha-IPM synthase</fullName>
    </alternativeName>
    <alternativeName>
        <fullName evidence="10">Alpha-isopropylmalate synthase</fullName>
    </alternativeName>
</protein>
<dbReference type="NCBIfam" id="TIGR00970">
    <property type="entry name" value="leuA_yeast"/>
    <property type="match status" value="1"/>
</dbReference>
<dbReference type="SUPFAM" id="SSF110921">
    <property type="entry name" value="2-isopropylmalate synthase LeuA, allosteric (dimerisation) domain"/>
    <property type="match status" value="1"/>
</dbReference>
<dbReference type="PROSITE" id="PS00815">
    <property type="entry name" value="AIPM_HOMOCIT_SYNTH_1"/>
    <property type="match status" value="1"/>
</dbReference>
<accession>A0A3E3E2G4</accession>
<comment type="subunit">
    <text evidence="10">Homodimer.</text>
</comment>
<dbReference type="Pfam" id="PF08502">
    <property type="entry name" value="LeuA_dimer"/>
    <property type="match status" value="1"/>
</dbReference>
<dbReference type="NCBIfam" id="NF002991">
    <property type="entry name" value="PRK03739.1"/>
    <property type="match status" value="1"/>
</dbReference>
<dbReference type="InterPro" id="IPR000891">
    <property type="entry name" value="PYR_CT"/>
</dbReference>
<dbReference type="Pfam" id="PF00682">
    <property type="entry name" value="HMGL-like"/>
    <property type="match status" value="1"/>
</dbReference>
<dbReference type="InterPro" id="IPR002034">
    <property type="entry name" value="AIPM/Hcit_synth_CS"/>
</dbReference>
<comment type="similarity">
    <text evidence="3 10">Belongs to the alpha-IPM synthase/homocitrate synthase family. LeuA type 2 subfamily.</text>
</comment>
<dbReference type="Proteomes" id="UP000261212">
    <property type="component" value="Unassembled WGS sequence"/>
</dbReference>
<comment type="cofactor">
    <cofactor evidence="10">
        <name>Mg(2+)</name>
        <dbReference type="ChEBI" id="CHEBI:18420"/>
    </cofactor>
</comment>
<proteinExistence type="inferred from homology"/>
<dbReference type="Gene3D" id="3.30.160.270">
    <property type="match status" value="1"/>
</dbReference>
<evidence type="ECO:0000256" key="5">
    <source>
        <dbReference type="ARBA" id="ARBA00022430"/>
    </source>
</evidence>
<feature type="binding site" evidence="10">
    <location>
        <position position="278"/>
    </location>
    <ligand>
        <name>Mg(2+)</name>
        <dbReference type="ChEBI" id="CHEBI:18420"/>
    </ligand>
</feature>
<dbReference type="PANTHER" id="PTHR46911:SF1">
    <property type="entry name" value="2-ISOPROPYLMALATE SYNTHASE"/>
    <property type="match status" value="1"/>
</dbReference>
<dbReference type="Gene3D" id="3.20.20.70">
    <property type="entry name" value="Aldolase class I"/>
    <property type="match status" value="1"/>
</dbReference>
<organism evidence="12 13">
    <name type="scientific">Anaerofustis stercorihominis</name>
    <dbReference type="NCBI Taxonomy" id="214853"/>
    <lineage>
        <taxon>Bacteria</taxon>
        <taxon>Bacillati</taxon>
        <taxon>Bacillota</taxon>
        <taxon>Clostridia</taxon>
        <taxon>Eubacteriales</taxon>
        <taxon>Eubacteriaceae</taxon>
        <taxon>Anaerofustis</taxon>
    </lineage>
</organism>
<keyword evidence="5 10" id="KW-0432">Leucine biosynthesis</keyword>
<dbReference type="AlphaFoldDB" id="A0A3E3E2G4"/>
<dbReference type="InterPro" id="IPR013785">
    <property type="entry name" value="Aldolase_TIM"/>
</dbReference>
<dbReference type="PANTHER" id="PTHR46911">
    <property type="match status" value="1"/>
</dbReference>
<dbReference type="GO" id="GO:0005737">
    <property type="term" value="C:cytoplasm"/>
    <property type="evidence" value="ECO:0007669"/>
    <property type="project" value="UniProtKB-SubCell"/>
</dbReference>
<evidence type="ECO:0000256" key="10">
    <source>
        <dbReference type="HAMAP-Rule" id="MF_00572"/>
    </source>
</evidence>
<dbReference type="EMBL" id="QUSM01000001">
    <property type="protein sequence ID" value="RGD75750.1"/>
    <property type="molecule type" value="Genomic_DNA"/>
</dbReference>
<dbReference type="SMART" id="SM00917">
    <property type="entry name" value="LeuA_dimer"/>
    <property type="match status" value="1"/>
</dbReference>
<dbReference type="Pfam" id="PF22615">
    <property type="entry name" value="IPMS_D2"/>
    <property type="match status" value="1"/>
</dbReference>
<dbReference type="CDD" id="cd07942">
    <property type="entry name" value="DRE_TIM_LeuA"/>
    <property type="match status" value="1"/>
</dbReference>
<dbReference type="InterPro" id="IPR054692">
    <property type="entry name" value="LeuA-like_post-cat"/>
</dbReference>
<keyword evidence="6 10" id="KW-0028">Amino-acid biosynthesis</keyword>
<dbReference type="InterPro" id="IPR036230">
    <property type="entry name" value="LeuA_allosteric_dom_sf"/>
</dbReference>
<keyword evidence="9 10" id="KW-0100">Branched-chain amino acid biosynthesis</keyword>
<evidence type="ECO:0000256" key="4">
    <source>
        <dbReference type="ARBA" id="ARBA00012973"/>
    </source>
</evidence>
<dbReference type="InterPro" id="IPR005668">
    <property type="entry name" value="IPM_Synthase"/>
</dbReference>
<keyword evidence="7 10" id="KW-0808">Transferase</keyword>
<dbReference type="PROSITE" id="PS50991">
    <property type="entry name" value="PYR_CT"/>
    <property type="match status" value="1"/>
</dbReference>
<evidence type="ECO:0000313" key="13">
    <source>
        <dbReference type="Proteomes" id="UP000261212"/>
    </source>
</evidence>
<comment type="pathway">
    <text evidence="2 10">Amino-acid biosynthesis; L-leucine biosynthesis; L-leucine from 3-methyl-2-oxobutanoate: step 1/4.</text>
</comment>
<sequence>MKNFEKYKPYPPVDKKDRKWPSKVIEKAPIWCSVDLRDGNQALEIPMSLDEKLEFYNKLVEIGFKEIEVSFPAASDTEFEFVRKLIDDDLIPDDVNIQVLTQSRDEIIEKTFSSIKGAKKAIVHLYNSTSVLQRDVVFNASKEEVTEIAVKGAKKFLKEMKKYPETEFTFEYSPESYTGTEMDYAIEICNAVIDVWHGHVDNKIIINLPSTVEMATANIYADQIEYCSERLHHREDVVLSLHAHNDRGTGVAATELALMAGADRVEGTLFGNGERTGNCDIMVVAMNMYSQGIDPKLDFTKMRELGDLFERLTRMEINPRHPYVGSLVFTAFSGSHQDAIRKGMAKREERKQKIWEVPYLPIDPKDVGGTYDPIVRINSQSGKGGVAFVLEQNYGLYLPKAFQRDFSKVTTAVSDKHHRDLAPEVIFDIFKKEYINNESPIKLIRYKETTKDEDKDVSVKAIIEYNGKEAEVNGSGNGIIDAFTHALENHFDVEMEVTDYREHSMEYGTNARAISYIQIEGKDHKMYYGAGVSSNITLSSFYAVVSVANKIVK</sequence>
<dbReference type="InterPro" id="IPR039371">
    <property type="entry name" value="LeuA_N_DRE-TIM"/>
</dbReference>
<evidence type="ECO:0000256" key="8">
    <source>
        <dbReference type="ARBA" id="ARBA00022723"/>
    </source>
</evidence>
<feature type="region of interest" description="Regulatory domain" evidence="10">
    <location>
        <begin position="437"/>
        <end position="553"/>
    </location>
</feature>
<evidence type="ECO:0000256" key="9">
    <source>
        <dbReference type="ARBA" id="ARBA00023304"/>
    </source>
</evidence>
<dbReference type="GO" id="GO:0000287">
    <property type="term" value="F:magnesium ion binding"/>
    <property type="evidence" value="ECO:0007669"/>
    <property type="project" value="UniProtKB-UniRule"/>
</dbReference>
<evidence type="ECO:0000256" key="7">
    <source>
        <dbReference type="ARBA" id="ARBA00022679"/>
    </source>
</evidence>
<dbReference type="PROSITE" id="PS00816">
    <property type="entry name" value="AIPM_HOMOCIT_SYNTH_2"/>
    <property type="match status" value="1"/>
</dbReference>